<dbReference type="AlphaFoldDB" id="A0A3S4U045"/>
<dbReference type="Proteomes" id="UP000278733">
    <property type="component" value="Chromosome"/>
</dbReference>
<name>A0A3S4U045_9PAST</name>
<evidence type="ECO:0000313" key="1">
    <source>
        <dbReference type="EMBL" id="VEH66697.1"/>
    </source>
</evidence>
<gene>
    <name evidence="1" type="ORF">NCTC8284_01872</name>
</gene>
<accession>A0A3S4U045</accession>
<proteinExistence type="predicted"/>
<dbReference type="GO" id="GO:0006508">
    <property type="term" value="P:proteolysis"/>
    <property type="evidence" value="ECO:0007669"/>
    <property type="project" value="UniProtKB-KW"/>
</dbReference>
<dbReference type="EMBL" id="LR134405">
    <property type="protein sequence ID" value="VEH66697.1"/>
    <property type="molecule type" value="Genomic_DNA"/>
</dbReference>
<reference evidence="1 2" key="1">
    <citation type="submission" date="2018-12" db="EMBL/GenBank/DDBJ databases">
        <authorList>
            <consortium name="Pathogen Informatics"/>
        </authorList>
    </citation>
    <scope>NUCLEOTIDE SEQUENCE [LARGE SCALE GENOMIC DNA]</scope>
    <source>
        <strain evidence="1 2">NCTC8284</strain>
    </source>
</reference>
<organism evidence="1 2">
    <name type="scientific">Rodentibacter pneumotropicus</name>
    <dbReference type="NCBI Taxonomy" id="758"/>
    <lineage>
        <taxon>Bacteria</taxon>
        <taxon>Pseudomonadati</taxon>
        <taxon>Pseudomonadota</taxon>
        <taxon>Gammaproteobacteria</taxon>
        <taxon>Pasteurellales</taxon>
        <taxon>Pasteurellaceae</taxon>
        <taxon>Rodentibacter</taxon>
    </lineage>
</organism>
<dbReference type="GO" id="GO:0008233">
    <property type="term" value="F:peptidase activity"/>
    <property type="evidence" value="ECO:0007669"/>
    <property type="project" value="UniProtKB-KW"/>
</dbReference>
<dbReference type="KEGG" id="rpne:NCTC8284_01872"/>
<sequence length="158" mass="17017">MASIQSKKLEDFNYMPKAMKDMLFKPQGNAPAQTVGQTVAKTEEPKQPQAQVAKPTVVDNTAQVQAAMAQRNQAIQAVFAPFNGQFNDLLVECLGDLNITAEQAKDKLLAKLGENTTPSVPQNHIHVGNGNLVGDSVKAALMSRAGVEETQKTTLIML</sequence>
<keyword evidence="1" id="KW-0378">Hydrolase</keyword>
<evidence type="ECO:0000313" key="2">
    <source>
        <dbReference type="Proteomes" id="UP000278733"/>
    </source>
</evidence>
<keyword evidence="1" id="KW-0645">Protease</keyword>
<protein>
    <submittedName>
        <fullName evidence="1">Putative Clp-like protease</fullName>
    </submittedName>
</protein>